<dbReference type="InterPro" id="IPR010583">
    <property type="entry name" value="MipA"/>
</dbReference>
<dbReference type="GO" id="GO:0009279">
    <property type="term" value="C:cell outer membrane"/>
    <property type="evidence" value="ECO:0007669"/>
    <property type="project" value="UniProtKB-SubCell"/>
</dbReference>
<organism evidence="6 7">
    <name type="scientific">Microvirga alba</name>
    <dbReference type="NCBI Taxonomy" id="2791025"/>
    <lineage>
        <taxon>Bacteria</taxon>
        <taxon>Pseudomonadati</taxon>
        <taxon>Pseudomonadota</taxon>
        <taxon>Alphaproteobacteria</taxon>
        <taxon>Hyphomicrobiales</taxon>
        <taxon>Methylobacteriaceae</taxon>
        <taxon>Microvirga</taxon>
    </lineage>
</organism>
<proteinExistence type="inferred from homology"/>
<evidence type="ECO:0000256" key="1">
    <source>
        <dbReference type="ARBA" id="ARBA00004442"/>
    </source>
</evidence>
<comment type="similarity">
    <text evidence="2">Belongs to the MipA/OmpV family.</text>
</comment>
<dbReference type="RefSeq" id="WP_196273262.1">
    <property type="nucleotide sequence ID" value="NZ_JADQDO010000011.1"/>
</dbReference>
<comment type="subcellular location">
    <subcellularLocation>
        <location evidence="1">Cell outer membrane</location>
    </subcellularLocation>
</comment>
<evidence type="ECO:0000256" key="2">
    <source>
        <dbReference type="ARBA" id="ARBA00005722"/>
    </source>
</evidence>
<accession>A0A931FS59</accession>
<keyword evidence="5" id="KW-0998">Cell outer membrane</keyword>
<dbReference type="AlphaFoldDB" id="A0A931FS59"/>
<keyword evidence="3" id="KW-0732">Signal</keyword>
<keyword evidence="4" id="KW-0472">Membrane</keyword>
<comment type="caution">
    <text evidence="6">The sequence shown here is derived from an EMBL/GenBank/DDBJ whole genome shotgun (WGS) entry which is preliminary data.</text>
</comment>
<sequence>MAKFRWVGSGQYARRAITGPVAFLAVIAQVMPALEARAQGVEGGAPDAETSSGWIVTIGATSLFSPQYEGSAKYGLSGLPSVSFRQPNEPEDFGAPDDSLDYTLFSTSNFKVGPVVNLRSGRSTSDDIRLAGLNNYPWTIEPGVFAEFWPVPEMLRTRVEVRHGVRGQDGFVADLSMDLVQQFGAFTLSCGPRLSLADNRTMQQEFGVSPLASFRNGLVPPFNARGGVKSIGYGIGLSYDWSEQWRTTVFHRYDRLVGDAGASPITTRFGSRDQLTFGLGLSYAFRLNAI</sequence>
<dbReference type="EMBL" id="JADQDO010000011">
    <property type="protein sequence ID" value="MBF9235268.1"/>
    <property type="molecule type" value="Genomic_DNA"/>
</dbReference>
<dbReference type="Proteomes" id="UP000599312">
    <property type="component" value="Unassembled WGS sequence"/>
</dbReference>
<evidence type="ECO:0000256" key="4">
    <source>
        <dbReference type="ARBA" id="ARBA00023136"/>
    </source>
</evidence>
<protein>
    <submittedName>
        <fullName evidence="6">MipA/OmpV family protein</fullName>
    </submittedName>
</protein>
<reference evidence="6" key="1">
    <citation type="submission" date="2020-11" db="EMBL/GenBank/DDBJ databases">
        <authorList>
            <person name="Kim M.K."/>
        </authorList>
    </citation>
    <scope>NUCLEOTIDE SEQUENCE</scope>
    <source>
        <strain evidence="6">BT350</strain>
    </source>
</reference>
<evidence type="ECO:0000256" key="5">
    <source>
        <dbReference type="ARBA" id="ARBA00023237"/>
    </source>
</evidence>
<evidence type="ECO:0000256" key="3">
    <source>
        <dbReference type="ARBA" id="ARBA00022729"/>
    </source>
</evidence>
<evidence type="ECO:0000313" key="6">
    <source>
        <dbReference type="EMBL" id="MBF9235268.1"/>
    </source>
</evidence>
<dbReference type="PANTHER" id="PTHR38776:SF1">
    <property type="entry name" value="MLTA-INTERACTING PROTEIN-RELATED"/>
    <property type="match status" value="1"/>
</dbReference>
<keyword evidence="7" id="KW-1185">Reference proteome</keyword>
<gene>
    <name evidence="6" type="ORF">I2H38_17995</name>
</gene>
<evidence type="ECO:0000313" key="7">
    <source>
        <dbReference type="Proteomes" id="UP000599312"/>
    </source>
</evidence>
<dbReference type="PANTHER" id="PTHR38776">
    <property type="entry name" value="MLTA-INTERACTING PROTEIN-RELATED"/>
    <property type="match status" value="1"/>
</dbReference>
<name>A0A931FS59_9HYPH</name>
<dbReference type="Pfam" id="PF06629">
    <property type="entry name" value="MipA"/>
    <property type="match status" value="1"/>
</dbReference>